<organism evidence="1 2">
    <name type="scientific">Dyella nitratireducens</name>
    <dbReference type="NCBI Taxonomy" id="1849580"/>
    <lineage>
        <taxon>Bacteria</taxon>
        <taxon>Pseudomonadati</taxon>
        <taxon>Pseudomonadota</taxon>
        <taxon>Gammaproteobacteria</taxon>
        <taxon>Lysobacterales</taxon>
        <taxon>Rhodanobacteraceae</taxon>
        <taxon>Dyella</taxon>
    </lineage>
</organism>
<accession>A0ABQ1FSW3</accession>
<evidence type="ECO:0000313" key="2">
    <source>
        <dbReference type="Proteomes" id="UP000620046"/>
    </source>
</evidence>
<evidence type="ECO:0000313" key="1">
    <source>
        <dbReference type="EMBL" id="GGA28219.1"/>
    </source>
</evidence>
<dbReference type="EMBL" id="BMJA01000001">
    <property type="protein sequence ID" value="GGA28219.1"/>
    <property type="molecule type" value="Genomic_DNA"/>
</dbReference>
<keyword evidence="2" id="KW-1185">Reference proteome</keyword>
<sequence>MATFLTVTVALGAAIPRRFASELCAKDTIGNAAAAAIDAVINRANISFLDFDTACMALPSPNVLRVSLCW</sequence>
<gene>
    <name evidence="1" type="ORF">GCM10010981_16240</name>
</gene>
<protein>
    <recommendedName>
        <fullName evidence="3">Secreted protein</fullName>
    </recommendedName>
</protein>
<reference evidence="2" key="1">
    <citation type="journal article" date="2019" name="Int. J. Syst. Evol. Microbiol.">
        <title>The Global Catalogue of Microorganisms (GCM) 10K type strain sequencing project: providing services to taxonomists for standard genome sequencing and annotation.</title>
        <authorList>
            <consortium name="The Broad Institute Genomics Platform"/>
            <consortium name="The Broad Institute Genome Sequencing Center for Infectious Disease"/>
            <person name="Wu L."/>
            <person name="Ma J."/>
        </authorList>
    </citation>
    <scope>NUCLEOTIDE SEQUENCE [LARGE SCALE GENOMIC DNA]</scope>
    <source>
        <strain evidence="2">CGMCC 1.15439</strain>
    </source>
</reference>
<comment type="caution">
    <text evidence="1">The sequence shown here is derived from an EMBL/GenBank/DDBJ whole genome shotgun (WGS) entry which is preliminary data.</text>
</comment>
<dbReference type="Proteomes" id="UP000620046">
    <property type="component" value="Unassembled WGS sequence"/>
</dbReference>
<evidence type="ECO:0008006" key="3">
    <source>
        <dbReference type="Google" id="ProtNLM"/>
    </source>
</evidence>
<proteinExistence type="predicted"/>
<name>A0ABQ1FSW3_9GAMM</name>